<protein>
    <submittedName>
        <fullName evidence="1">Uncharacterized protein</fullName>
    </submittedName>
</protein>
<dbReference type="Proteomes" id="UP000245207">
    <property type="component" value="Unassembled WGS sequence"/>
</dbReference>
<dbReference type="OrthoDB" id="762072at2759"/>
<name>A0A2U1P7C0_ARTAN</name>
<evidence type="ECO:0000313" key="1">
    <source>
        <dbReference type="EMBL" id="PWA81641.1"/>
    </source>
</evidence>
<proteinExistence type="predicted"/>
<dbReference type="STRING" id="35608.A0A2U1P7C0"/>
<dbReference type="AlphaFoldDB" id="A0A2U1P7C0"/>
<evidence type="ECO:0000313" key="2">
    <source>
        <dbReference type="Proteomes" id="UP000245207"/>
    </source>
</evidence>
<dbReference type="EMBL" id="PKPP01001566">
    <property type="protein sequence ID" value="PWA81641.1"/>
    <property type="molecule type" value="Genomic_DNA"/>
</dbReference>
<organism evidence="1 2">
    <name type="scientific">Artemisia annua</name>
    <name type="common">Sweet wormwood</name>
    <dbReference type="NCBI Taxonomy" id="35608"/>
    <lineage>
        <taxon>Eukaryota</taxon>
        <taxon>Viridiplantae</taxon>
        <taxon>Streptophyta</taxon>
        <taxon>Embryophyta</taxon>
        <taxon>Tracheophyta</taxon>
        <taxon>Spermatophyta</taxon>
        <taxon>Magnoliopsida</taxon>
        <taxon>eudicotyledons</taxon>
        <taxon>Gunneridae</taxon>
        <taxon>Pentapetalae</taxon>
        <taxon>asterids</taxon>
        <taxon>campanulids</taxon>
        <taxon>Asterales</taxon>
        <taxon>Asteraceae</taxon>
        <taxon>Asteroideae</taxon>
        <taxon>Anthemideae</taxon>
        <taxon>Artemisiinae</taxon>
        <taxon>Artemisia</taxon>
    </lineage>
</organism>
<dbReference type="PANTHER" id="PTHR46445">
    <property type="entry name" value="RNA POLYMERASE II DEGRADATION FACTOR-LIKE PROTEIN (DUF1296)"/>
    <property type="match status" value="1"/>
</dbReference>
<accession>A0A2U1P7C0</accession>
<sequence length="157" mass="17393">MAAKYVHQFRYLILPTEIQNLNNVNDLPVKQGPGLKTVAFSSSQLTQQTLPGYILPTGPALLQHLVHPYSQPTLPLGPFAKMIGYHFLHQSYTNVLSGFQKTFAFASVTGRSFRPLLQVMDLFGNSTVIPENYQVNEPAGPAGSTISYDDVLANHYR</sequence>
<reference evidence="1 2" key="1">
    <citation type="journal article" date="2018" name="Mol. Plant">
        <title>The genome of Artemisia annua provides insight into the evolution of Asteraceae family and artemisinin biosynthesis.</title>
        <authorList>
            <person name="Shen Q."/>
            <person name="Zhang L."/>
            <person name="Liao Z."/>
            <person name="Wang S."/>
            <person name="Yan T."/>
            <person name="Shi P."/>
            <person name="Liu M."/>
            <person name="Fu X."/>
            <person name="Pan Q."/>
            <person name="Wang Y."/>
            <person name="Lv Z."/>
            <person name="Lu X."/>
            <person name="Zhang F."/>
            <person name="Jiang W."/>
            <person name="Ma Y."/>
            <person name="Chen M."/>
            <person name="Hao X."/>
            <person name="Li L."/>
            <person name="Tang Y."/>
            <person name="Lv G."/>
            <person name="Zhou Y."/>
            <person name="Sun X."/>
            <person name="Brodelius P.E."/>
            <person name="Rose J.K.C."/>
            <person name="Tang K."/>
        </authorList>
    </citation>
    <scope>NUCLEOTIDE SEQUENCE [LARGE SCALE GENOMIC DNA]</scope>
    <source>
        <strain evidence="2">cv. Huhao1</strain>
        <tissue evidence="1">Leaf</tissue>
    </source>
</reference>
<dbReference type="PANTHER" id="PTHR46445:SF3">
    <property type="entry name" value="RNA POLYMERASE II DEGRADATION FACTOR-LIKE PROTEIN (DUF1296)-RELATED"/>
    <property type="match status" value="1"/>
</dbReference>
<gene>
    <name evidence="1" type="ORF">CTI12_AA181060</name>
</gene>
<comment type="caution">
    <text evidence="1">The sequence shown here is derived from an EMBL/GenBank/DDBJ whole genome shotgun (WGS) entry which is preliminary data.</text>
</comment>
<keyword evidence="2" id="KW-1185">Reference proteome</keyword>